<keyword evidence="2 3" id="KW-0119">Carbohydrate metabolism</keyword>
<gene>
    <name evidence="6" type="ORF">L3Y34_005169</name>
</gene>
<dbReference type="Pfam" id="PF03370">
    <property type="entry name" value="CBM_21"/>
    <property type="match status" value="1"/>
</dbReference>
<dbReference type="PANTHER" id="PTHR12307">
    <property type="entry name" value="PROTEIN PHOSPHATASE 1 REGULATORY SUBUNIT"/>
    <property type="match status" value="1"/>
</dbReference>
<evidence type="ECO:0000256" key="2">
    <source>
        <dbReference type="ARBA" id="ARBA00023277"/>
    </source>
</evidence>
<evidence type="ECO:0000256" key="4">
    <source>
        <dbReference type="SAM" id="MobiDB-lite"/>
    </source>
</evidence>
<evidence type="ECO:0000259" key="5">
    <source>
        <dbReference type="PROSITE" id="PS51159"/>
    </source>
</evidence>
<organism evidence="6 7">
    <name type="scientific">Caenorhabditis briggsae</name>
    <dbReference type="NCBI Taxonomy" id="6238"/>
    <lineage>
        <taxon>Eukaryota</taxon>
        <taxon>Metazoa</taxon>
        <taxon>Ecdysozoa</taxon>
        <taxon>Nematoda</taxon>
        <taxon>Chromadorea</taxon>
        <taxon>Rhabditida</taxon>
        <taxon>Rhabditina</taxon>
        <taxon>Rhabditomorpha</taxon>
        <taxon>Rhabditoidea</taxon>
        <taxon>Rhabditidae</taxon>
        <taxon>Peloderinae</taxon>
        <taxon>Caenorhabditis</taxon>
    </lineage>
</organism>
<dbReference type="AlphaFoldDB" id="A0AAE9AH91"/>
<feature type="region of interest" description="Disordered" evidence="4">
    <location>
        <begin position="312"/>
        <end position="358"/>
    </location>
</feature>
<name>A0AAE9AH91_CAEBR</name>
<evidence type="ECO:0000313" key="6">
    <source>
        <dbReference type="EMBL" id="ULT97159.1"/>
    </source>
</evidence>
<dbReference type="InterPro" id="IPR038175">
    <property type="entry name" value="CBM21_dom_sf"/>
</dbReference>
<proteinExistence type="predicted"/>
<feature type="domain" description="CBM21" evidence="5">
    <location>
        <begin position="187"/>
        <end position="294"/>
    </location>
</feature>
<sequence>MLLASSSPNPRGAMKLLLGPVCSNDNNNKSTYFDDSCCSEPNSPDSGFSSDDSIASDVSFCERLPTSNEPLWIPSSDSEEEDSREYIPGVRCTRSKTLPSALRRSRSKQCVKRVRFADSLGLDLENLQYFVKEAAEQQFSIHFSSVPSSSSPIPQFPNNFIPKTLINQPAPRLVLHNFPYRSEHEYQSKTRESRVCVSALRASGSSIVGQVNLLNVAFDKVVVVRYTTNGWETQDQIVANYSHRLFATEDIDAFNFTIAIPVKLTEGKCEFCVQYQVAGEEFWDNNDGQNYIVNVSLKSPSNSPFFSQRYGTVPLDRAPRGNSTRRQQQRRWGRGAVDESDEEKETAYVPSSRRLNFH</sequence>
<evidence type="ECO:0000313" key="7">
    <source>
        <dbReference type="Proteomes" id="UP000827892"/>
    </source>
</evidence>
<protein>
    <recommendedName>
        <fullName evidence="3">Protein phosphatase 1 regulatory subunit</fullName>
    </recommendedName>
</protein>
<dbReference type="GO" id="GO:0005977">
    <property type="term" value="P:glycogen metabolic process"/>
    <property type="evidence" value="ECO:0007669"/>
    <property type="project" value="UniProtKB-KW"/>
</dbReference>
<dbReference type="InterPro" id="IPR017434">
    <property type="entry name" value="Pase-1_reg-su_3B/C/D_met"/>
</dbReference>
<dbReference type="PROSITE" id="PS51159">
    <property type="entry name" value="CBM21"/>
    <property type="match status" value="1"/>
</dbReference>
<reference evidence="6 7" key="1">
    <citation type="submission" date="2022-05" db="EMBL/GenBank/DDBJ databases">
        <title>Chromosome-level reference genomes for two strains of Caenorhabditis briggsae: an improved platform for comparative genomics.</title>
        <authorList>
            <person name="Stevens L."/>
            <person name="Andersen E.C."/>
        </authorList>
    </citation>
    <scope>NUCLEOTIDE SEQUENCE [LARGE SCALE GENOMIC DNA]</scope>
    <source>
        <strain evidence="6">QX1410_ONT</strain>
        <tissue evidence="6">Whole-organism</tissue>
    </source>
</reference>
<dbReference type="PANTHER" id="PTHR12307:SF53">
    <property type="entry name" value="PROTEIN PHOSPHATASE 1 REGULATORY SUBUNIT"/>
    <property type="match status" value="1"/>
</dbReference>
<accession>A0AAE9AH91</accession>
<dbReference type="Proteomes" id="UP000827892">
    <property type="component" value="Chromosome IV"/>
</dbReference>
<dbReference type="Gene3D" id="2.60.40.2440">
    <property type="entry name" value="Carbohydrate binding type-21 domain"/>
    <property type="match status" value="1"/>
</dbReference>
<dbReference type="InterPro" id="IPR050782">
    <property type="entry name" value="PP1_regulatory_subunit_3"/>
</dbReference>
<keyword evidence="1 3" id="KW-0321">Glycogen metabolism</keyword>
<evidence type="ECO:0000256" key="3">
    <source>
        <dbReference type="PIRNR" id="PIRNR038207"/>
    </source>
</evidence>
<dbReference type="PIRSF" id="PIRSF038207">
    <property type="entry name" value="PP1_GT_animal"/>
    <property type="match status" value="1"/>
</dbReference>
<dbReference type="InterPro" id="IPR005036">
    <property type="entry name" value="CBM21_dom"/>
</dbReference>
<dbReference type="EMBL" id="CP090894">
    <property type="protein sequence ID" value="ULT97159.1"/>
    <property type="molecule type" value="Genomic_DNA"/>
</dbReference>
<evidence type="ECO:0000256" key="1">
    <source>
        <dbReference type="ARBA" id="ARBA00022600"/>
    </source>
</evidence>